<dbReference type="SUPFAM" id="SSF53901">
    <property type="entry name" value="Thiolase-like"/>
    <property type="match status" value="2"/>
</dbReference>
<name>A0A1X3RU73_9GAMM</name>
<dbReference type="Proteomes" id="UP000194020">
    <property type="component" value="Unassembled WGS sequence"/>
</dbReference>
<dbReference type="OrthoDB" id="5850233at2"/>
<dbReference type="Proteomes" id="UP000194040">
    <property type="component" value="Unassembled WGS sequence"/>
</dbReference>
<evidence type="ECO:0000313" key="4">
    <source>
        <dbReference type="Proteomes" id="UP000194020"/>
    </source>
</evidence>
<accession>A0A1X3RU73</accession>
<dbReference type="InterPro" id="IPR013751">
    <property type="entry name" value="ACP_syn_III_N"/>
</dbReference>
<evidence type="ECO:0000259" key="1">
    <source>
        <dbReference type="Pfam" id="PF08545"/>
    </source>
</evidence>
<dbReference type="EMBL" id="LUTP01000022">
    <property type="protein sequence ID" value="OSN05408.1"/>
    <property type="molecule type" value="Genomic_DNA"/>
</dbReference>
<gene>
    <name evidence="2" type="ORF">AU511_09995</name>
    <name evidence="3" type="ORF">AU512_02775</name>
</gene>
<organism evidence="2 4">
    <name type="scientific">Lonsdalea iberica</name>
    <dbReference type="NCBI Taxonomy" id="1082703"/>
    <lineage>
        <taxon>Bacteria</taxon>
        <taxon>Pseudomonadati</taxon>
        <taxon>Pseudomonadota</taxon>
        <taxon>Gammaproteobacteria</taxon>
        <taxon>Enterobacterales</taxon>
        <taxon>Pectobacteriaceae</taxon>
        <taxon>Lonsdalea</taxon>
    </lineage>
</organism>
<keyword evidence="5" id="KW-1185">Reference proteome</keyword>
<evidence type="ECO:0000313" key="5">
    <source>
        <dbReference type="Proteomes" id="UP000194040"/>
    </source>
</evidence>
<dbReference type="Gene3D" id="3.40.47.10">
    <property type="match status" value="2"/>
</dbReference>
<dbReference type="Pfam" id="PF08545">
    <property type="entry name" value="ACP_syn_III"/>
    <property type="match status" value="1"/>
</dbReference>
<reference evidence="4 5" key="1">
    <citation type="submission" date="2016-02" db="EMBL/GenBank/DDBJ databases">
        <title>Species-wide whole genome sequencing reveals diversity, host range in Lonsdalea quercina.</title>
        <authorList>
            <person name="Li Y."/>
        </authorList>
    </citation>
    <scope>NUCLEOTIDE SEQUENCE [LARGE SCALE GENOMIC DNA]</scope>
    <source>
        <strain evidence="2 4">LMG 26264</strain>
        <strain evidence="3 5">LMG 26265</strain>
    </source>
</reference>
<dbReference type="GO" id="GO:0004315">
    <property type="term" value="F:3-oxoacyl-[acyl-carrier-protein] synthase activity"/>
    <property type="evidence" value="ECO:0007669"/>
    <property type="project" value="InterPro"/>
</dbReference>
<protein>
    <submittedName>
        <fullName evidence="2">3-oxoacyl-ACP synthase</fullName>
    </submittedName>
</protein>
<proteinExistence type="predicted"/>
<evidence type="ECO:0000313" key="3">
    <source>
        <dbReference type="EMBL" id="OSN11414.1"/>
    </source>
</evidence>
<dbReference type="RefSeq" id="WP_094100037.1">
    <property type="nucleotide sequence ID" value="NZ_LUTP01000022.1"/>
</dbReference>
<dbReference type="AlphaFoldDB" id="A0A1X3RU73"/>
<sequence>MIHINTLATWVPPARLSAEEIIIQTGYSPREANTFCQLFGFRRIAALEASASLYGVFYQLISQLMQQSSGPDVPIDALIYVHGMPAPHGKQPAWLARLKQSHPFVSDTARCDELAQQHCATLFWALERARRLLEDKQAKRVAIIAGETLSPLGSSRRYVPGYTLIGDAFAALLLEREGAGLRLGKPFLGQRSEFYDGRNSGPETKTAFYQAHDDIVRKALAGAQAGDPDSLSLLPHNINRICWRRYMRRRQLPCEAISLDLLPDIGHCSTVDPLLLLPAALPAIRNGQPHVMLSIGLEAAYGSCSVYYGAK</sequence>
<dbReference type="GO" id="GO:0006633">
    <property type="term" value="P:fatty acid biosynthetic process"/>
    <property type="evidence" value="ECO:0007669"/>
    <property type="project" value="InterPro"/>
</dbReference>
<comment type="caution">
    <text evidence="2">The sequence shown here is derived from an EMBL/GenBank/DDBJ whole genome shotgun (WGS) entry which is preliminary data.</text>
</comment>
<evidence type="ECO:0000313" key="2">
    <source>
        <dbReference type="EMBL" id="OSN05408.1"/>
    </source>
</evidence>
<feature type="domain" description="Beta-ketoacyl-[acyl-carrier-protein] synthase III N-terminal" evidence="1">
    <location>
        <begin position="116"/>
        <end position="179"/>
    </location>
</feature>
<dbReference type="EMBL" id="LUTQ01000005">
    <property type="protein sequence ID" value="OSN11414.1"/>
    <property type="molecule type" value="Genomic_DNA"/>
</dbReference>
<dbReference type="InterPro" id="IPR016039">
    <property type="entry name" value="Thiolase-like"/>
</dbReference>